<feature type="compositionally biased region" description="Low complexity" evidence="2">
    <location>
        <begin position="247"/>
        <end position="267"/>
    </location>
</feature>
<organism evidence="3 4">
    <name type="scientific">[Emmonsia] crescens</name>
    <dbReference type="NCBI Taxonomy" id="73230"/>
    <lineage>
        <taxon>Eukaryota</taxon>
        <taxon>Fungi</taxon>
        <taxon>Dikarya</taxon>
        <taxon>Ascomycota</taxon>
        <taxon>Pezizomycotina</taxon>
        <taxon>Eurotiomycetes</taxon>
        <taxon>Eurotiomycetidae</taxon>
        <taxon>Onygenales</taxon>
        <taxon>Ajellomycetaceae</taxon>
        <taxon>Emergomyces</taxon>
    </lineage>
</organism>
<evidence type="ECO:0000256" key="2">
    <source>
        <dbReference type="SAM" id="MobiDB-lite"/>
    </source>
</evidence>
<feature type="region of interest" description="Disordered" evidence="2">
    <location>
        <begin position="292"/>
        <end position="325"/>
    </location>
</feature>
<sequence length="732" mass="79719">MTPKFKNHSMWKSKQGQKAAQGEDFTSSKHEMTAELLQPRTYSPRKLRNSGPASPPATPPAARTSSSILETAEDPQIYYPKEKKACDKSPDSAPLLPRGYSFSKVTEQPPRVMRKVSSTPRLRGDEFMFGGNRTPAQTSSNPVSSVGSAETPQEYYCLPLPKLEGIILGSPDLSLTRKGTCGTRGSGKLIVPERKVSSAQGSIIIEDVEEYVCGSSSTMTPRRTPRKNNTEVSLPGQDLTSSSQLLGASSHNSSFSRGRSTSRARGGVRNSSRNSAIYNIARAQGVPFLVQPPIHSHHGHYMAPETSPSQNSNVVEQPEPATDSAGMAPQVLSIEGTPQNEILLQLKTLSENVTGIKIEQMKIKKQLEDTNTQLKAFSEELQLENDATFRSLAAYEKNINNHITQVVGTLGEAMESVAIAVAKISDKTANISSENPKTSEGDDLKWSDTVEKEAHETSVPTPMTTYRTPFDQGDVRPSTAHSTDGRRGSGVNQENIGNPIGRARSLTNPSVTGDTSREQGQQQFGVWRGLPTTQKRGFWNHKRHNGGMSRRGSATCSGNRKAATPDSTGQHPPMPVAPQVQEVTSPNSYAHSHMHGAYEDQSYIHPAARTPGPSTTYGPGSVQHKGFPPRQSSMRHNHTFMRGGARPSNRNYMPHRDCSPNYGSPPQQSGPGQSQPGHPHFQASQNVGNTPPVGQWPVANPEFNTYRPWTGVSNWYHQVNPQGNNNMQSPPN</sequence>
<feature type="compositionally biased region" description="Polar residues" evidence="2">
    <location>
        <begin position="306"/>
        <end position="315"/>
    </location>
</feature>
<feature type="compositionally biased region" description="Basic and acidic residues" evidence="2">
    <location>
        <begin position="80"/>
        <end position="90"/>
    </location>
</feature>
<evidence type="ECO:0000313" key="4">
    <source>
        <dbReference type="Proteomes" id="UP000034164"/>
    </source>
</evidence>
<feature type="coiled-coil region" evidence="1">
    <location>
        <begin position="360"/>
        <end position="387"/>
    </location>
</feature>
<feature type="compositionally biased region" description="Basic residues" evidence="2">
    <location>
        <begin position="1"/>
        <end position="11"/>
    </location>
</feature>
<name>A0A0G2J6I7_9EURO</name>
<proteinExistence type="predicted"/>
<dbReference type="EMBL" id="LCZI01000217">
    <property type="protein sequence ID" value="KKZ67669.1"/>
    <property type="molecule type" value="Genomic_DNA"/>
</dbReference>
<reference evidence="4" key="1">
    <citation type="journal article" date="2015" name="PLoS Genet.">
        <title>The dynamic genome and transcriptome of the human fungal pathogen Blastomyces and close relative Emmonsia.</title>
        <authorList>
            <person name="Munoz J.F."/>
            <person name="Gauthier G.M."/>
            <person name="Desjardins C.A."/>
            <person name="Gallo J.E."/>
            <person name="Holder J."/>
            <person name="Sullivan T.D."/>
            <person name="Marty A.J."/>
            <person name="Carmen J.C."/>
            <person name="Chen Z."/>
            <person name="Ding L."/>
            <person name="Gujja S."/>
            <person name="Magrini V."/>
            <person name="Misas E."/>
            <person name="Mitreva M."/>
            <person name="Priest M."/>
            <person name="Saif S."/>
            <person name="Whiston E.A."/>
            <person name="Young S."/>
            <person name="Zeng Q."/>
            <person name="Goldman W.E."/>
            <person name="Mardis E.R."/>
            <person name="Taylor J.W."/>
            <person name="McEwen J.G."/>
            <person name="Clay O.K."/>
            <person name="Klein B.S."/>
            <person name="Cuomo C.A."/>
        </authorList>
    </citation>
    <scope>NUCLEOTIDE SEQUENCE [LARGE SCALE GENOMIC DNA]</scope>
    <source>
        <strain evidence="4">UAMH 3008</strain>
    </source>
</reference>
<protein>
    <submittedName>
        <fullName evidence="3">Uncharacterized protein</fullName>
    </submittedName>
</protein>
<keyword evidence="1" id="KW-0175">Coiled coil</keyword>
<dbReference type="AlphaFoldDB" id="A0A0G2J6I7"/>
<feature type="compositionally biased region" description="Low complexity" evidence="2">
    <location>
        <begin position="664"/>
        <end position="677"/>
    </location>
</feature>
<gene>
    <name evidence="3" type="ORF">EMCG_06729</name>
</gene>
<comment type="caution">
    <text evidence="3">The sequence shown here is derived from an EMBL/GenBank/DDBJ whole genome shotgun (WGS) entry which is preliminary data.</text>
</comment>
<feature type="region of interest" description="Disordered" evidence="2">
    <location>
        <begin position="451"/>
        <end position="520"/>
    </location>
</feature>
<feature type="region of interest" description="Disordered" evidence="2">
    <location>
        <begin position="215"/>
        <end position="270"/>
    </location>
</feature>
<feature type="compositionally biased region" description="Polar residues" evidence="2">
    <location>
        <begin position="458"/>
        <end position="467"/>
    </location>
</feature>
<feature type="region of interest" description="Disordered" evidence="2">
    <location>
        <begin position="1"/>
        <end position="147"/>
    </location>
</feature>
<evidence type="ECO:0000313" key="3">
    <source>
        <dbReference type="EMBL" id="KKZ67669.1"/>
    </source>
</evidence>
<dbReference type="VEuPathDB" id="FungiDB:EMCG_06729"/>
<feature type="region of interest" description="Disordered" evidence="2">
    <location>
        <begin position="536"/>
        <end position="576"/>
    </location>
</feature>
<feature type="region of interest" description="Disordered" evidence="2">
    <location>
        <begin position="713"/>
        <end position="732"/>
    </location>
</feature>
<feature type="compositionally biased region" description="Polar residues" evidence="2">
    <location>
        <begin position="505"/>
        <end position="520"/>
    </location>
</feature>
<feature type="region of interest" description="Disordered" evidence="2">
    <location>
        <begin position="610"/>
        <end position="704"/>
    </location>
</feature>
<feature type="compositionally biased region" description="Polar residues" evidence="2">
    <location>
        <begin position="134"/>
        <end position="147"/>
    </location>
</feature>
<dbReference type="OrthoDB" id="4186499at2759"/>
<dbReference type="Proteomes" id="UP000034164">
    <property type="component" value="Unassembled WGS sequence"/>
</dbReference>
<evidence type="ECO:0000256" key="1">
    <source>
        <dbReference type="SAM" id="Coils"/>
    </source>
</evidence>
<accession>A0A0G2J6I7</accession>